<name>A0A084WLB7_ANOSI</name>
<reference evidence="2 4" key="1">
    <citation type="journal article" date="2014" name="BMC Genomics">
        <title>Genome sequence of Anopheles sinensis provides insight into genetics basis of mosquito competence for malaria parasites.</title>
        <authorList>
            <person name="Zhou D."/>
            <person name="Zhang D."/>
            <person name="Ding G."/>
            <person name="Shi L."/>
            <person name="Hou Q."/>
            <person name="Ye Y."/>
            <person name="Xu Y."/>
            <person name="Zhou H."/>
            <person name="Xiong C."/>
            <person name="Li S."/>
            <person name="Yu J."/>
            <person name="Hong S."/>
            <person name="Yu X."/>
            <person name="Zou P."/>
            <person name="Chen C."/>
            <person name="Chang X."/>
            <person name="Wang W."/>
            <person name="Lv Y."/>
            <person name="Sun Y."/>
            <person name="Ma L."/>
            <person name="Shen B."/>
            <person name="Zhu C."/>
        </authorList>
    </citation>
    <scope>NUCLEOTIDE SEQUENCE [LARGE SCALE GENOMIC DNA]</scope>
</reference>
<accession>A0A084WLB7</accession>
<dbReference type="EnsemblMetazoa" id="ASIC019058-RA">
    <property type="protein sequence ID" value="ASIC019058-PA"/>
    <property type="gene ID" value="ASIC019058"/>
</dbReference>
<dbReference type="EMBL" id="ATLV01024215">
    <property type="status" value="NOT_ANNOTATED_CDS"/>
    <property type="molecule type" value="Genomic_DNA"/>
</dbReference>
<keyword evidence="2" id="KW-0675">Receptor</keyword>
<evidence type="ECO:0000313" key="4">
    <source>
        <dbReference type="Proteomes" id="UP000030765"/>
    </source>
</evidence>
<reference evidence="3" key="2">
    <citation type="submission" date="2020-05" db="UniProtKB">
        <authorList>
            <consortium name="EnsemblMetazoa"/>
        </authorList>
    </citation>
    <scope>IDENTIFICATION</scope>
</reference>
<proteinExistence type="predicted"/>
<dbReference type="VEuPathDB" id="VectorBase:ASIC019058"/>
<sequence length="144" mass="16101">MAKSLLAFCIRPTRNPTSRKTSTIVSSVWKVCSRTNNQTAEANFNTVNRYAPVCRDLKHNLTVGVTERKDTHSCVLVPRTLPAVVSSSREPRRTSARRDGRTGGGTRSGRLLHPGHFPSSRPQPKAQLFSHITELGILMWFDFL</sequence>
<keyword evidence="4" id="KW-1185">Reference proteome</keyword>
<evidence type="ECO:0000313" key="3">
    <source>
        <dbReference type="EnsemblMetazoa" id="ASIC019058-PA"/>
    </source>
</evidence>
<feature type="compositionally biased region" description="Basic and acidic residues" evidence="1">
    <location>
        <begin position="89"/>
        <end position="101"/>
    </location>
</feature>
<feature type="region of interest" description="Disordered" evidence="1">
    <location>
        <begin position="85"/>
        <end position="124"/>
    </location>
</feature>
<evidence type="ECO:0000313" key="2">
    <source>
        <dbReference type="EMBL" id="KFB51011.1"/>
    </source>
</evidence>
<dbReference type="Proteomes" id="UP000030765">
    <property type="component" value="Unassembled WGS sequence"/>
</dbReference>
<evidence type="ECO:0000256" key="1">
    <source>
        <dbReference type="SAM" id="MobiDB-lite"/>
    </source>
</evidence>
<dbReference type="EMBL" id="KE525350">
    <property type="protein sequence ID" value="KFB51011.1"/>
    <property type="molecule type" value="Genomic_DNA"/>
</dbReference>
<protein>
    <submittedName>
        <fullName evidence="2 3">Insulin receptor-related protein-like protein</fullName>
    </submittedName>
</protein>
<gene>
    <name evidence="2" type="ORF">ZHAS_00019058</name>
</gene>
<organism evidence="2">
    <name type="scientific">Anopheles sinensis</name>
    <name type="common">Mosquito</name>
    <dbReference type="NCBI Taxonomy" id="74873"/>
    <lineage>
        <taxon>Eukaryota</taxon>
        <taxon>Metazoa</taxon>
        <taxon>Ecdysozoa</taxon>
        <taxon>Arthropoda</taxon>
        <taxon>Hexapoda</taxon>
        <taxon>Insecta</taxon>
        <taxon>Pterygota</taxon>
        <taxon>Neoptera</taxon>
        <taxon>Endopterygota</taxon>
        <taxon>Diptera</taxon>
        <taxon>Nematocera</taxon>
        <taxon>Culicoidea</taxon>
        <taxon>Culicidae</taxon>
        <taxon>Anophelinae</taxon>
        <taxon>Anopheles</taxon>
    </lineage>
</organism>
<dbReference type="AlphaFoldDB" id="A0A084WLB7"/>